<comment type="caution">
    <text evidence="2">The sequence shown here is derived from an EMBL/GenBank/DDBJ whole genome shotgun (WGS) entry which is preliminary data.</text>
</comment>
<dbReference type="AlphaFoldDB" id="A0A1V8SL63"/>
<feature type="chain" id="PRO_5012709262" description="Apple domain-containing protein" evidence="1">
    <location>
        <begin position="22"/>
        <end position="144"/>
    </location>
</feature>
<sequence>MPSMTSLLGLVILALTSTVAGAPTDGPNDYLAEALEKRADAWIAGQSQCPRDNLTVYTGPAGGRYLIKCSVDTEAGGYLAESPANTNTPTNFVDCMALCGHYPGKCTRVSHIGAPVSDGTCYLKGSTGNVKGADQYHKVGTKIN</sequence>
<accession>A0A1V8SL63</accession>
<keyword evidence="1" id="KW-0732">Signal</keyword>
<keyword evidence="3" id="KW-1185">Reference proteome</keyword>
<evidence type="ECO:0008006" key="4">
    <source>
        <dbReference type="Google" id="ProtNLM"/>
    </source>
</evidence>
<dbReference type="Proteomes" id="UP000192596">
    <property type="component" value="Unassembled WGS sequence"/>
</dbReference>
<protein>
    <recommendedName>
        <fullName evidence="4">Apple domain-containing protein</fullName>
    </recommendedName>
</protein>
<organism evidence="2 3">
    <name type="scientific">Cryoendolithus antarcticus</name>
    <dbReference type="NCBI Taxonomy" id="1507870"/>
    <lineage>
        <taxon>Eukaryota</taxon>
        <taxon>Fungi</taxon>
        <taxon>Dikarya</taxon>
        <taxon>Ascomycota</taxon>
        <taxon>Pezizomycotina</taxon>
        <taxon>Dothideomycetes</taxon>
        <taxon>Dothideomycetidae</taxon>
        <taxon>Cladosporiales</taxon>
        <taxon>Cladosporiaceae</taxon>
        <taxon>Cryoendolithus</taxon>
    </lineage>
</organism>
<evidence type="ECO:0000313" key="2">
    <source>
        <dbReference type="EMBL" id="OQN99813.1"/>
    </source>
</evidence>
<feature type="signal peptide" evidence="1">
    <location>
        <begin position="1"/>
        <end position="21"/>
    </location>
</feature>
<evidence type="ECO:0000313" key="3">
    <source>
        <dbReference type="Proteomes" id="UP000192596"/>
    </source>
</evidence>
<dbReference type="InParanoid" id="A0A1V8SL63"/>
<dbReference type="EMBL" id="NAJO01000038">
    <property type="protein sequence ID" value="OQN99813.1"/>
    <property type="molecule type" value="Genomic_DNA"/>
</dbReference>
<gene>
    <name evidence="2" type="ORF">B0A48_14583</name>
</gene>
<reference evidence="3" key="1">
    <citation type="submission" date="2017-03" db="EMBL/GenBank/DDBJ databases">
        <title>Genomes of endolithic fungi from Antarctica.</title>
        <authorList>
            <person name="Coleine C."/>
            <person name="Masonjones S."/>
            <person name="Stajich J.E."/>
        </authorList>
    </citation>
    <scope>NUCLEOTIDE SEQUENCE [LARGE SCALE GENOMIC DNA]</scope>
    <source>
        <strain evidence="3">CCFEE 5527</strain>
    </source>
</reference>
<name>A0A1V8SL63_9PEZI</name>
<proteinExistence type="predicted"/>
<evidence type="ECO:0000256" key="1">
    <source>
        <dbReference type="SAM" id="SignalP"/>
    </source>
</evidence>